<dbReference type="GO" id="GO:0003677">
    <property type="term" value="F:DNA binding"/>
    <property type="evidence" value="ECO:0007669"/>
    <property type="project" value="UniProtKB-KW"/>
</dbReference>
<comment type="caution">
    <text evidence="1">The sequence shown here is derived from an EMBL/GenBank/DDBJ whole genome shotgun (WGS) entry which is preliminary data.</text>
</comment>
<proteinExistence type="predicted"/>
<gene>
    <name evidence="1" type="ORF">G3W61_11905</name>
</gene>
<keyword evidence="1" id="KW-0238">DNA-binding</keyword>
<evidence type="ECO:0000313" key="1">
    <source>
        <dbReference type="EMBL" id="NEL76950.1"/>
    </source>
</evidence>
<dbReference type="EMBL" id="JAAGYU010000047">
    <property type="protein sequence ID" value="NEL76950.1"/>
    <property type="molecule type" value="Genomic_DNA"/>
</dbReference>
<evidence type="ECO:0000313" key="2">
    <source>
        <dbReference type="Proteomes" id="UP000471082"/>
    </source>
</evidence>
<accession>A0A6L9V8Y7</accession>
<name>A0A6L9V8Y7_XANPE</name>
<dbReference type="Proteomes" id="UP000471082">
    <property type="component" value="Unassembled WGS sequence"/>
</dbReference>
<sequence length="65" mass="7610">MKRQLKSVSDFAADSPFTEAQLRWWIFRQEDNGLRAHGAIVRVGRRVYVDVQAFDKWIESQQEAA</sequence>
<reference evidence="1 2" key="1">
    <citation type="submission" date="2019-11" db="EMBL/GenBank/DDBJ databases">
        <title>Genome-resolved metagenomics to study the prevalence of co-infection and intraspecific heterogeneity among plant pathogen metapopulations.</title>
        <authorList>
            <person name="Newberry E."/>
            <person name="Bhandari R."/>
            <person name="Kemble J."/>
            <person name="Sikora E."/>
            <person name="Potnis N."/>
        </authorList>
    </citation>
    <scope>NUCLEOTIDE SEQUENCE [LARGE SCALE GENOMIC DNA]</scope>
    <source>
        <strain evidence="1">Xp_Tom_Tuscaloosa_18b</strain>
    </source>
</reference>
<dbReference type="RefSeq" id="WP_046933887.1">
    <property type="nucleotide sequence ID" value="NZ_CP116305.1"/>
</dbReference>
<protein>
    <submittedName>
        <fullName evidence="1">DNA-binding protein</fullName>
    </submittedName>
</protein>
<dbReference type="AlphaFoldDB" id="A0A6L9V8Y7"/>
<organism evidence="1 2">
    <name type="scientific">Xanthomonas perforans</name>
    <dbReference type="NCBI Taxonomy" id="442694"/>
    <lineage>
        <taxon>Bacteria</taxon>
        <taxon>Pseudomonadati</taxon>
        <taxon>Pseudomonadota</taxon>
        <taxon>Gammaproteobacteria</taxon>
        <taxon>Lysobacterales</taxon>
        <taxon>Lysobacteraceae</taxon>
        <taxon>Xanthomonas</taxon>
    </lineage>
</organism>